<dbReference type="EMBL" id="UGHS01000004">
    <property type="protein sequence ID" value="STO93716.1"/>
    <property type="molecule type" value="Genomic_DNA"/>
</dbReference>
<name>A0A377IZM6_9PAST</name>
<protein>
    <submittedName>
        <fullName evidence="2">Glucose-6-phosphate isomerase</fullName>
    </submittedName>
</protein>
<dbReference type="OrthoDB" id="5688244at2"/>
<organism evidence="2 3">
    <name type="scientific">Haemophilus pittmaniae</name>
    <dbReference type="NCBI Taxonomy" id="249188"/>
    <lineage>
        <taxon>Bacteria</taxon>
        <taxon>Pseudomonadati</taxon>
        <taxon>Pseudomonadota</taxon>
        <taxon>Gammaproteobacteria</taxon>
        <taxon>Pasteurellales</taxon>
        <taxon>Pasteurellaceae</taxon>
        <taxon>Haemophilus</taxon>
    </lineage>
</organism>
<feature type="chain" id="PRO_5016862704" evidence="1">
    <location>
        <begin position="21"/>
        <end position="100"/>
    </location>
</feature>
<gene>
    <name evidence="2" type="ORF">NCTC13335_01611</name>
</gene>
<feature type="signal peptide" evidence="1">
    <location>
        <begin position="1"/>
        <end position="20"/>
    </location>
</feature>
<dbReference type="AlphaFoldDB" id="A0A377IZM6"/>
<keyword evidence="2" id="KW-0413">Isomerase</keyword>
<dbReference type="PROSITE" id="PS51257">
    <property type="entry name" value="PROKAR_LIPOPROTEIN"/>
    <property type="match status" value="1"/>
</dbReference>
<dbReference type="GO" id="GO:0016853">
    <property type="term" value="F:isomerase activity"/>
    <property type="evidence" value="ECO:0007669"/>
    <property type="project" value="UniProtKB-KW"/>
</dbReference>
<proteinExistence type="predicted"/>
<keyword evidence="3" id="KW-1185">Reference proteome</keyword>
<evidence type="ECO:0000256" key="1">
    <source>
        <dbReference type="SAM" id="SignalP"/>
    </source>
</evidence>
<evidence type="ECO:0000313" key="3">
    <source>
        <dbReference type="Proteomes" id="UP000255264"/>
    </source>
</evidence>
<reference evidence="2 3" key="1">
    <citation type="submission" date="2018-06" db="EMBL/GenBank/DDBJ databases">
        <authorList>
            <consortium name="Pathogen Informatics"/>
            <person name="Doyle S."/>
        </authorList>
    </citation>
    <scope>NUCLEOTIDE SEQUENCE [LARGE SCALE GENOMIC DNA]</scope>
    <source>
        <strain evidence="2 3">NCTC13335</strain>
    </source>
</reference>
<dbReference type="Proteomes" id="UP000255264">
    <property type="component" value="Unassembled WGS sequence"/>
</dbReference>
<dbReference type="RefSeq" id="WP_007241452.1">
    <property type="nucleotide sequence ID" value="NZ_LT906463.1"/>
</dbReference>
<accession>A0A377IZM6</accession>
<keyword evidence="1" id="KW-0732">Signal</keyword>
<evidence type="ECO:0000313" key="2">
    <source>
        <dbReference type="EMBL" id="STO93716.1"/>
    </source>
</evidence>
<sequence>MKKLALAMAVLAGLSLSACSSNNQQQNGNAYKGQVLFSQYQGENLELTIRKNNCSFKPEGELEQVVVPYDSTLVVGACVKVSDDGKGVKNISTWSPRNPI</sequence>